<feature type="region of interest" description="Disordered" evidence="1">
    <location>
        <begin position="77"/>
        <end position="110"/>
    </location>
</feature>
<evidence type="ECO:0000313" key="3">
    <source>
        <dbReference type="Proteomes" id="UP000051936"/>
    </source>
</evidence>
<evidence type="ECO:0000256" key="1">
    <source>
        <dbReference type="SAM" id="MobiDB-lite"/>
    </source>
</evidence>
<gene>
    <name evidence="2" type="ORF">AOQ71_31670</name>
</gene>
<dbReference type="RefSeq" id="WP_057755380.1">
    <property type="nucleotide sequence ID" value="NZ_LJYG01000108.1"/>
</dbReference>
<reference evidence="2 3" key="1">
    <citation type="submission" date="2015-09" db="EMBL/GenBank/DDBJ databases">
        <title>Draft Genome Sequence of Bradyrhizobium manausense Strain BR 3351T, a Novel Symbiotic Nitrogen-Fixing Alphaproteobacterium Isolated from Brazilian Amazon Rain Forest.</title>
        <authorList>
            <person name="De Araujo J.L."/>
            <person name="Zilli J.E."/>
        </authorList>
    </citation>
    <scope>NUCLEOTIDE SEQUENCE [LARGE SCALE GENOMIC DNA]</scope>
    <source>
        <strain evidence="2 3">BR3351</strain>
    </source>
</reference>
<organism evidence="2 3">
    <name type="scientific">Bradyrhizobium manausense</name>
    <dbReference type="NCBI Taxonomy" id="989370"/>
    <lineage>
        <taxon>Bacteria</taxon>
        <taxon>Pseudomonadati</taxon>
        <taxon>Pseudomonadota</taxon>
        <taxon>Alphaproteobacteria</taxon>
        <taxon>Hyphomicrobiales</taxon>
        <taxon>Nitrobacteraceae</taxon>
        <taxon>Bradyrhizobium</taxon>
    </lineage>
</organism>
<dbReference type="EMBL" id="LJYG01000108">
    <property type="protein sequence ID" value="KRQ03288.1"/>
    <property type="molecule type" value="Genomic_DNA"/>
</dbReference>
<sequence>MTFGEKDRKPVMPKGEVLMHRQQAHALNAKAELLRARAALHHAKADLQEKREGKESTRYVDIPVPALAVVVASNKPKKSALKPAATAKAPGLAKSAKAFGAKPAKRSSGK</sequence>
<comment type="caution">
    <text evidence="2">The sequence shown here is derived from an EMBL/GenBank/DDBJ whole genome shotgun (WGS) entry which is preliminary data.</text>
</comment>
<keyword evidence="3" id="KW-1185">Reference proteome</keyword>
<dbReference type="STRING" id="989370.AOQ71_31670"/>
<evidence type="ECO:0000313" key="2">
    <source>
        <dbReference type="EMBL" id="KRQ03288.1"/>
    </source>
</evidence>
<dbReference type="AlphaFoldDB" id="A0A0R3D0G1"/>
<proteinExistence type="predicted"/>
<protein>
    <submittedName>
        <fullName evidence="2">Uncharacterized protein</fullName>
    </submittedName>
</protein>
<name>A0A0R3D0G1_9BRAD</name>
<accession>A0A0R3D0G1</accession>
<dbReference type="Proteomes" id="UP000051936">
    <property type="component" value="Unassembled WGS sequence"/>
</dbReference>